<dbReference type="Proteomes" id="UP000192578">
    <property type="component" value="Unassembled WGS sequence"/>
</dbReference>
<dbReference type="InterPro" id="IPR050975">
    <property type="entry name" value="Sleep_regulator"/>
</dbReference>
<dbReference type="PANTHER" id="PTHR33562">
    <property type="entry name" value="ATILLA, ISOFORM B-RELATED-RELATED"/>
    <property type="match status" value="1"/>
</dbReference>
<dbReference type="InterPro" id="IPR031424">
    <property type="entry name" value="QVR-like"/>
</dbReference>
<dbReference type="GO" id="GO:0032222">
    <property type="term" value="P:regulation of synaptic transmission, cholinergic"/>
    <property type="evidence" value="ECO:0007669"/>
    <property type="project" value="InterPro"/>
</dbReference>
<name>A0A1W0WM17_HYPEX</name>
<organism evidence="4 5">
    <name type="scientific">Hypsibius exemplaris</name>
    <name type="common">Freshwater tardigrade</name>
    <dbReference type="NCBI Taxonomy" id="2072580"/>
    <lineage>
        <taxon>Eukaryota</taxon>
        <taxon>Metazoa</taxon>
        <taxon>Ecdysozoa</taxon>
        <taxon>Tardigrada</taxon>
        <taxon>Eutardigrada</taxon>
        <taxon>Parachela</taxon>
        <taxon>Hypsibioidea</taxon>
        <taxon>Hypsibiidae</taxon>
        <taxon>Hypsibius</taxon>
    </lineage>
</organism>
<evidence type="ECO:0000256" key="3">
    <source>
        <dbReference type="SAM" id="SignalP"/>
    </source>
</evidence>
<evidence type="ECO:0000313" key="5">
    <source>
        <dbReference type="Proteomes" id="UP000192578"/>
    </source>
</evidence>
<comment type="caution">
    <text evidence="4">The sequence shown here is derived from an EMBL/GenBank/DDBJ whole genome shotgun (WGS) entry which is preliminary data.</text>
</comment>
<keyword evidence="1 3" id="KW-0732">Signal</keyword>
<dbReference type="OrthoDB" id="10444032at2759"/>
<dbReference type="PANTHER" id="PTHR33562:SF29">
    <property type="entry name" value="PROTEIN SLEEPLESS"/>
    <property type="match status" value="1"/>
</dbReference>
<feature type="signal peptide" evidence="3">
    <location>
        <begin position="1"/>
        <end position="25"/>
    </location>
</feature>
<dbReference type="Pfam" id="PF17064">
    <property type="entry name" value="QVR"/>
    <property type="match status" value="1"/>
</dbReference>
<sequence>MFIGWRNYLTVLVEFILYFITTAVAERCYDCDSRNHKGCAEIFSGSALIRNCAKSQLDPEQDRCMKMQGNNIVMRSCVKQGSPAASMDDGRCIKDHNDITTCVCSGYLCNEAAPPFSASHSVVSVVLLGPFFRWWFIIP</sequence>
<dbReference type="AlphaFoldDB" id="A0A1W0WM17"/>
<keyword evidence="2" id="KW-0325">Glycoprotein</keyword>
<evidence type="ECO:0000256" key="2">
    <source>
        <dbReference type="ARBA" id="ARBA00023180"/>
    </source>
</evidence>
<proteinExistence type="predicted"/>
<dbReference type="EMBL" id="MTYJ01000076">
    <property type="protein sequence ID" value="OQV16245.1"/>
    <property type="molecule type" value="Genomic_DNA"/>
</dbReference>
<keyword evidence="5" id="KW-1185">Reference proteome</keyword>
<gene>
    <name evidence="4" type="ORF">BV898_09554</name>
</gene>
<protein>
    <recommendedName>
        <fullName evidence="6">Protein quiver</fullName>
    </recommendedName>
</protein>
<evidence type="ECO:0008006" key="6">
    <source>
        <dbReference type="Google" id="ProtNLM"/>
    </source>
</evidence>
<dbReference type="GO" id="GO:0030431">
    <property type="term" value="P:sleep"/>
    <property type="evidence" value="ECO:0007669"/>
    <property type="project" value="InterPro"/>
</dbReference>
<reference evidence="5" key="1">
    <citation type="submission" date="2017-01" db="EMBL/GenBank/DDBJ databases">
        <title>Comparative genomics of anhydrobiosis in the tardigrade Hypsibius dujardini.</title>
        <authorList>
            <person name="Yoshida Y."/>
            <person name="Koutsovoulos G."/>
            <person name="Laetsch D."/>
            <person name="Stevens L."/>
            <person name="Kumar S."/>
            <person name="Horikawa D."/>
            <person name="Ishino K."/>
            <person name="Komine S."/>
            <person name="Tomita M."/>
            <person name="Blaxter M."/>
            <person name="Arakawa K."/>
        </authorList>
    </citation>
    <scope>NUCLEOTIDE SEQUENCE [LARGE SCALE GENOMIC DNA]</scope>
    <source>
        <strain evidence="5">Z151</strain>
    </source>
</reference>
<accession>A0A1W0WM17</accession>
<evidence type="ECO:0000313" key="4">
    <source>
        <dbReference type="EMBL" id="OQV16245.1"/>
    </source>
</evidence>
<evidence type="ECO:0000256" key="1">
    <source>
        <dbReference type="ARBA" id="ARBA00022729"/>
    </source>
</evidence>
<feature type="chain" id="PRO_5012867914" description="Protein quiver" evidence="3">
    <location>
        <begin position="26"/>
        <end position="139"/>
    </location>
</feature>